<accession>A0ABU6V4Q2</accession>
<comment type="caution">
    <text evidence="2">The sequence shown here is derived from an EMBL/GenBank/DDBJ whole genome shotgun (WGS) entry which is preliminary data.</text>
</comment>
<name>A0ABU6V4Q2_9FABA</name>
<sequence>MVSPASSHTETASEIPQPDSRPTQGESLSQPAVPPFSGADEPSSTMATYLSPPTSSKEKGKKKKKKEKLSGQETT</sequence>
<protein>
    <submittedName>
        <fullName evidence="2">Uncharacterized protein</fullName>
    </submittedName>
</protein>
<feature type="compositionally biased region" description="Polar residues" evidence="1">
    <location>
        <begin position="1"/>
        <end position="30"/>
    </location>
</feature>
<proteinExistence type="predicted"/>
<evidence type="ECO:0000256" key="1">
    <source>
        <dbReference type="SAM" id="MobiDB-lite"/>
    </source>
</evidence>
<reference evidence="2 3" key="1">
    <citation type="journal article" date="2023" name="Plants (Basel)">
        <title>Bridging the Gap: Combining Genomics and Transcriptomics Approaches to Understand Stylosanthes scabra, an Orphan Legume from the Brazilian Caatinga.</title>
        <authorList>
            <person name="Ferreira-Neto J.R.C."/>
            <person name="da Silva M.D."/>
            <person name="Binneck E."/>
            <person name="de Melo N.F."/>
            <person name="da Silva R.H."/>
            <person name="de Melo A.L.T.M."/>
            <person name="Pandolfi V."/>
            <person name="Bustamante F.O."/>
            <person name="Brasileiro-Vidal A.C."/>
            <person name="Benko-Iseppon A.M."/>
        </authorList>
    </citation>
    <scope>NUCLEOTIDE SEQUENCE [LARGE SCALE GENOMIC DNA]</scope>
    <source>
        <tissue evidence="2">Leaves</tissue>
    </source>
</reference>
<feature type="non-terminal residue" evidence="2">
    <location>
        <position position="75"/>
    </location>
</feature>
<organism evidence="2 3">
    <name type="scientific">Stylosanthes scabra</name>
    <dbReference type="NCBI Taxonomy" id="79078"/>
    <lineage>
        <taxon>Eukaryota</taxon>
        <taxon>Viridiplantae</taxon>
        <taxon>Streptophyta</taxon>
        <taxon>Embryophyta</taxon>
        <taxon>Tracheophyta</taxon>
        <taxon>Spermatophyta</taxon>
        <taxon>Magnoliopsida</taxon>
        <taxon>eudicotyledons</taxon>
        <taxon>Gunneridae</taxon>
        <taxon>Pentapetalae</taxon>
        <taxon>rosids</taxon>
        <taxon>fabids</taxon>
        <taxon>Fabales</taxon>
        <taxon>Fabaceae</taxon>
        <taxon>Papilionoideae</taxon>
        <taxon>50 kb inversion clade</taxon>
        <taxon>dalbergioids sensu lato</taxon>
        <taxon>Dalbergieae</taxon>
        <taxon>Pterocarpus clade</taxon>
        <taxon>Stylosanthes</taxon>
    </lineage>
</organism>
<evidence type="ECO:0000313" key="2">
    <source>
        <dbReference type="EMBL" id="MED6166878.1"/>
    </source>
</evidence>
<gene>
    <name evidence="2" type="ORF">PIB30_113665</name>
</gene>
<evidence type="ECO:0000313" key="3">
    <source>
        <dbReference type="Proteomes" id="UP001341840"/>
    </source>
</evidence>
<feature type="region of interest" description="Disordered" evidence="1">
    <location>
        <begin position="1"/>
        <end position="75"/>
    </location>
</feature>
<dbReference type="Proteomes" id="UP001341840">
    <property type="component" value="Unassembled WGS sequence"/>
</dbReference>
<feature type="compositionally biased region" description="Polar residues" evidence="1">
    <location>
        <begin position="42"/>
        <end position="55"/>
    </location>
</feature>
<keyword evidence="3" id="KW-1185">Reference proteome</keyword>
<dbReference type="EMBL" id="JASCZI010130289">
    <property type="protein sequence ID" value="MED6166878.1"/>
    <property type="molecule type" value="Genomic_DNA"/>
</dbReference>